<comment type="caution">
    <text evidence="6">The sequence shown here is derived from an EMBL/GenBank/DDBJ whole genome shotgun (WGS) entry which is preliminary data.</text>
</comment>
<dbReference type="AlphaFoldDB" id="A0A8S4N2G7"/>
<dbReference type="InterPro" id="IPR004294">
    <property type="entry name" value="Carotenoid_Oase"/>
</dbReference>
<dbReference type="GO" id="GO:0003834">
    <property type="term" value="F:beta-carotene 15,15'-dioxygenase activity"/>
    <property type="evidence" value="ECO:0007669"/>
    <property type="project" value="TreeGrafter"/>
</dbReference>
<dbReference type="PANTHER" id="PTHR10543:SF24">
    <property type="entry name" value="CAROTENOID ISOMEROOXYGENASE"/>
    <property type="match status" value="1"/>
</dbReference>
<keyword evidence="3" id="KW-0479">Metal-binding</keyword>
<evidence type="ECO:0000313" key="6">
    <source>
        <dbReference type="EMBL" id="CAH1775269.1"/>
    </source>
</evidence>
<feature type="non-terminal residue" evidence="6">
    <location>
        <position position="100"/>
    </location>
</feature>
<evidence type="ECO:0000256" key="1">
    <source>
        <dbReference type="ARBA" id="ARBA00001954"/>
    </source>
</evidence>
<dbReference type="GO" id="GO:0016121">
    <property type="term" value="P:carotene catabolic process"/>
    <property type="evidence" value="ECO:0007669"/>
    <property type="project" value="TreeGrafter"/>
</dbReference>
<accession>A0A8S4N2G7</accession>
<dbReference type="GO" id="GO:0010436">
    <property type="term" value="F:carotenoid dioxygenase activity"/>
    <property type="evidence" value="ECO:0007669"/>
    <property type="project" value="TreeGrafter"/>
</dbReference>
<evidence type="ECO:0000313" key="7">
    <source>
        <dbReference type="Proteomes" id="UP000749559"/>
    </source>
</evidence>
<name>A0A8S4N2G7_OWEFU</name>
<comment type="cofactor">
    <cofactor evidence="1">
        <name>Fe(2+)</name>
        <dbReference type="ChEBI" id="CHEBI:29033"/>
    </cofactor>
</comment>
<sequence>MYSVLIVKYLKYTKPIRIQSYITKMPSTKSAEEKDGDFAGFFSTVDEHTTSIVAAVTGTIPSWIKGGFLRNGPGKFEAGKDKYNHWFDGLALLHRFDFDN</sequence>
<evidence type="ECO:0000256" key="5">
    <source>
        <dbReference type="ARBA" id="ARBA00023004"/>
    </source>
</evidence>
<evidence type="ECO:0000256" key="4">
    <source>
        <dbReference type="ARBA" id="ARBA00023002"/>
    </source>
</evidence>
<gene>
    <name evidence="6" type="ORF">OFUS_LOCUS2595</name>
</gene>
<protein>
    <submittedName>
        <fullName evidence="6">Uncharacterized protein</fullName>
    </submittedName>
</protein>
<dbReference type="OrthoDB" id="407010at2759"/>
<dbReference type="GO" id="GO:0042574">
    <property type="term" value="P:retinal metabolic process"/>
    <property type="evidence" value="ECO:0007669"/>
    <property type="project" value="TreeGrafter"/>
</dbReference>
<keyword evidence="7" id="KW-1185">Reference proteome</keyword>
<dbReference type="Pfam" id="PF03055">
    <property type="entry name" value="RPE65"/>
    <property type="match status" value="1"/>
</dbReference>
<proteinExistence type="inferred from homology"/>
<keyword evidence="4" id="KW-0560">Oxidoreductase</keyword>
<comment type="similarity">
    <text evidence="2">Belongs to the carotenoid oxygenase family.</text>
</comment>
<organism evidence="6 7">
    <name type="scientific">Owenia fusiformis</name>
    <name type="common">Polychaete worm</name>
    <dbReference type="NCBI Taxonomy" id="6347"/>
    <lineage>
        <taxon>Eukaryota</taxon>
        <taxon>Metazoa</taxon>
        <taxon>Spiralia</taxon>
        <taxon>Lophotrochozoa</taxon>
        <taxon>Annelida</taxon>
        <taxon>Polychaeta</taxon>
        <taxon>Sedentaria</taxon>
        <taxon>Canalipalpata</taxon>
        <taxon>Sabellida</taxon>
        <taxon>Oweniida</taxon>
        <taxon>Oweniidae</taxon>
        <taxon>Owenia</taxon>
    </lineage>
</organism>
<dbReference type="PANTHER" id="PTHR10543">
    <property type="entry name" value="BETA-CAROTENE DIOXYGENASE"/>
    <property type="match status" value="1"/>
</dbReference>
<dbReference type="Proteomes" id="UP000749559">
    <property type="component" value="Unassembled WGS sequence"/>
</dbReference>
<dbReference type="GO" id="GO:0046872">
    <property type="term" value="F:metal ion binding"/>
    <property type="evidence" value="ECO:0007669"/>
    <property type="project" value="UniProtKB-KW"/>
</dbReference>
<evidence type="ECO:0000256" key="3">
    <source>
        <dbReference type="ARBA" id="ARBA00022723"/>
    </source>
</evidence>
<dbReference type="EMBL" id="CAIIXF020000001">
    <property type="protein sequence ID" value="CAH1775269.1"/>
    <property type="molecule type" value="Genomic_DNA"/>
</dbReference>
<keyword evidence="5" id="KW-0408">Iron</keyword>
<evidence type="ECO:0000256" key="2">
    <source>
        <dbReference type="ARBA" id="ARBA00006787"/>
    </source>
</evidence>
<reference evidence="6" key="1">
    <citation type="submission" date="2022-03" db="EMBL/GenBank/DDBJ databases">
        <authorList>
            <person name="Martin C."/>
        </authorList>
    </citation>
    <scope>NUCLEOTIDE SEQUENCE</scope>
</reference>